<sequence>MNKKQKTSELDRQKSVSTSTGIRICYIAKLPVELLAEILLYTKSPKDVLALTRCSKSFCRTLLHEANQYIWRYARRNCLPEALPEPCSRFTESSFAAFVFDNGPCEMCGVQVDFYKSFGLRVRLCDNSACKNSFNEDKLHIDRRPKQTYKIFGNTLAVVESTVCFMDSQSIQEWPDITMKYRQSDWTCALQEYLDASRNPNALEKFIDLCSEESARTKTYMQLCVTLQRWKQKYLEAQVTMKDGNIQLSKALAARKGLSFWDMMNTPTYESLFRQKNAALEEIEQLDYDMREADIGAELIKVVGRRSRRAHEAGYSTCCRAVEKHYNRLRALKQNTPLPCLPSFRKLPTIHQIQHSTSQSEKELDRNLQSQPIQTLVHSELEKFHLEAKNALAGVLGFPNWKSPSNRKLHPADRLTARFQCKQCWRVEVKYKESESLDYAGAIMHLCSVTLDKPVSAMPFKATRFERDTKAIAAMSALLTACDISDDEKGSHALLSIIGPRVLCLSCEAQIVLEPFAVLGHSHRHESMSLALLPQSEVKKILGDHPLSNGLVVRLMSAGKIALEMRTKRVYMCRHCDQLKRKAIPIPSSGTVLEGTGSNETSIGDADISSSTPAIKTRIASTDNSASNPHSTLKPNTTGAMYRIHPAPANKPSLYIFDGLRSHLKEVHKIHSVRDEDIICIQDL</sequence>
<dbReference type="InterPro" id="IPR036047">
    <property type="entry name" value="F-box-like_dom_sf"/>
</dbReference>
<dbReference type="SUPFAM" id="SSF81383">
    <property type="entry name" value="F-box domain"/>
    <property type="match status" value="1"/>
</dbReference>
<evidence type="ECO:0008006" key="3">
    <source>
        <dbReference type="Google" id="ProtNLM"/>
    </source>
</evidence>
<evidence type="ECO:0000313" key="2">
    <source>
        <dbReference type="Proteomes" id="UP001150266"/>
    </source>
</evidence>
<evidence type="ECO:0000313" key="1">
    <source>
        <dbReference type="EMBL" id="KAJ4490134.1"/>
    </source>
</evidence>
<protein>
    <recommendedName>
        <fullName evidence="3">F-box domain-containing protein</fullName>
    </recommendedName>
</protein>
<name>A0A9W9DX66_9AGAR</name>
<keyword evidence="2" id="KW-1185">Reference proteome</keyword>
<organism evidence="1 2">
    <name type="scientific">Lentinula aciculospora</name>
    <dbReference type="NCBI Taxonomy" id="153920"/>
    <lineage>
        <taxon>Eukaryota</taxon>
        <taxon>Fungi</taxon>
        <taxon>Dikarya</taxon>
        <taxon>Basidiomycota</taxon>
        <taxon>Agaricomycotina</taxon>
        <taxon>Agaricomycetes</taxon>
        <taxon>Agaricomycetidae</taxon>
        <taxon>Agaricales</taxon>
        <taxon>Marasmiineae</taxon>
        <taxon>Omphalotaceae</taxon>
        <taxon>Lentinula</taxon>
    </lineage>
</organism>
<proteinExistence type="predicted"/>
<accession>A0A9W9DX66</accession>
<dbReference type="Proteomes" id="UP001150266">
    <property type="component" value="Unassembled WGS sequence"/>
</dbReference>
<gene>
    <name evidence="1" type="ORF">J3R30DRAFT_34975</name>
</gene>
<dbReference type="AlphaFoldDB" id="A0A9W9DX66"/>
<dbReference type="EMBL" id="JAOTPV010000001">
    <property type="protein sequence ID" value="KAJ4490134.1"/>
    <property type="molecule type" value="Genomic_DNA"/>
</dbReference>
<comment type="caution">
    <text evidence="1">The sequence shown here is derived from an EMBL/GenBank/DDBJ whole genome shotgun (WGS) entry which is preliminary data.</text>
</comment>
<dbReference type="OrthoDB" id="3220023at2759"/>
<reference evidence="1" key="1">
    <citation type="submission" date="2022-08" db="EMBL/GenBank/DDBJ databases">
        <title>A Global Phylogenomic Analysis of the Shiitake Genus Lentinula.</title>
        <authorList>
            <consortium name="DOE Joint Genome Institute"/>
            <person name="Sierra-Patev S."/>
            <person name="Min B."/>
            <person name="Naranjo-Ortiz M."/>
            <person name="Looney B."/>
            <person name="Konkel Z."/>
            <person name="Slot J.C."/>
            <person name="Sakamoto Y."/>
            <person name="Steenwyk J.L."/>
            <person name="Rokas A."/>
            <person name="Carro J."/>
            <person name="Camarero S."/>
            <person name="Ferreira P."/>
            <person name="Molpeceres G."/>
            <person name="Ruiz-Duenas F.J."/>
            <person name="Serrano A."/>
            <person name="Henrissat B."/>
            <person name="Drula E."/>
            <person name="Hughes K.W."/>
            <person name="Mata J.L."/>
            <person name="Ishikawa N.K."/>
            <person name="Vargas-Isla R."/>
            <person name="Ushijima S."/>
            <person name="Smith C.A."/>
            <person name="Ahrendt S."/>
            <person name="Andreopoulos W."/>
            <person name="He G."/>
            <person name="Labutti K."/>
            <person name="Lipzen A."/>
            <person name="Ng V."/>
            <person name="Riley R."/>
            <person name="Sandor L."/>
            <person name="Barry K."/>
            <person name="Martinez A.T."/>
            <person name="Xiao Y."/>
            <person name="Gibbons J.G."/>
            <person name="Terashima K."/>
            <person name="Grigoriev I.V."/>
            <person name="Hibbett D.S."/>
        </authorList>
    </citation>
    <scope>NUCLEOTIDE SEQUENCE</scope>
    <source>
        <strain evidence="1">JLM2183</strain>
    </source>
</reference>